<feature type="transmembrane region" description="Helical" evidence="1">
    <location>
        <begin position="12"/>
        <end position="42"/>
    </location>
</feature>
<proteinExistence type="predicted"/>
<accession>Q9T9N9</accession>
<geneLocation type="mitochondrion" evidence="2"/>
<feature type="transmembrane region" description="Helical" evidence="1">
    <location>
        <begin position="77"/>
        <end position="95"/>
    </location>
</feature>
<keyword evidence="2" id="KW-0496">Mitochondrion</keyword>
<keyword evidence="1" id="KW-0472">Membrane</keyword>
<sequence length="163" mass="17449">MTTTTICCLSMALVFVFPFMSQPVILGAILLSLALASCLVLAMEAQTWYGLVVYIIYIGGLLVMFSYISVMTPNEMLLSTGLSGPATLIFLIVSVESAQMHYPMNQASAPMSKALETMKNGIQVMDLPNSILLISHGIVLLLALVGVASLIQISKAALRPYSS</sequence>
<feature type="transmembrane region" description="Helical" evidence="1">
    <location>
        <begin position="131"/>
        <end position="151"/>
    </location>
</feature>
<feature type="transmembrane region" description="Helical" evidence="1">
    <location>
        <begin position="48"/>
        <end position="70"/>
    </location>
</feature>
<dbReference type="EMBL" id="AJ245743">
    <property type="protein sequence ID" value="CAB59847.1"/>
    <property type="molecule type" value="Genomic_DNA"/>
</dbReference>
<evidence type="ECO:0000313" key="2">
    <source>
        <dbReference type="EMBL" id="CAB59847.1"/>
    </source>
</evidence>
<keyword evidence="1" id="KW-1133">Transmembrane helix</keyword>
<name>Q9T9N9_9BILA</name>
<keyword evidence="1" id="KW-0812">Transmembrane</keyword>
<protein>
    <submittedName>
        <fullName evidence="2">NADH dehydrogenase subunit 6</fullName>
    </submittedName>
</protein>
<reference evidence="2" key="1">
    <citation type="journal article" date="1999" name="Proc. R. Soc. Lond., B, Biol. Sci.">
        <title>Analysis of the complete mitochondrial DNA sequence of the brachiopod Terebratulina retusa places Brachiopoda within the protostomes.</title>
        <authorList>
            <person name="Stechmann A."/>
            <person name="Schlegel M."/>
        </authorList>
    </citation>
    <scope>NUCLEOTIDE SEQUENCE</scope>
</reference>
<evidence type="ECO:0000256" key="1">
    <source>
        <dbReference type="SAM" id="Phobius"/>
    </source>
</evidence>
<dbReference type="AlphaFoldDB" id="Q9T9N9"/>
<feature type="non-terminal residue" evidence="2">
    <location>
        <position position="163"/>
    </location>
</feature>
<gene>
    <name evidence="2" type="primary">NADH6</name>
</gene>
<organism evidence="2">
    <name type="scientific">Terebratulina retusa</name>
    <dbReference type="NCBI Taxonomy" id="7580"/>
    <lineage>
        <taxon>Eukaryota</taxon>
        <taxon>Metazoa</taxon>
        <taxon>Spiralia</taxon>
        <taxon>Lophotrochozoa</taxon>
        <taxon>Brachiopoda</taxon>
        <taxon>Rhynchonelliformea</taxon>
        <taxon>Rhynchonellata</taxon>
        <taxon>Terebratulidina</taxon>
        <taxon>Cancellothyridoidea</taxon>
        <taxon>Cancellothyrididae</taxon>
        <taxon>Terebratulina</taxon>
    </lineage>
</organism>